<protein>
    <recommendedName>
        <fullName evidence="5">Secreted protein</fullName>
    </recommendedName>
</protein>
<evidence type="ECO:0008006" key="5">
    <source>
        <dbReference type="Google" id="ProtNLM"/>
    </source>
</evidence>
<keyword evidence="4" id="KW-1185">Reference proteome</keyword>
<evidence type="ECO:0000313" key="3">
    <source>
        <dbReference type="EMBL" id="KAF2153806.1"/>
    </source>
</evidence>
<comment type="caution">
    <text evidence="3">The sequence shown here is derived from an EMBL/GenBank/DDBJ whole genome shotgun (WGS) entry which is preliminary data.</text>
</comment>
<accession>A0A9P4MNK1</accession>
<proteinExistence type="predicted"/>
<evidence type="ECO:0000313" key="4">
    <source>
        <dbReference type="Proteomes" id="UP000799439"/>
    </source>
</evidence>
<evidence type="ECO:0000256" key="2">
    <source>
        <dbReference type="SAM" id="SignalP"/>
    </source>
</evidence>
<feature type="signal peptide" evidence="2">
    <location>
        <begin position="1"/>
        <end position="20"/>
    </location>
</feature>
<feature type="compositionally biased region" description="Basic residues" evidence="1">
    <location>
        <begin position="98"/>
        <end position="107"/>
    </location>
</feature>
<feature type="region of interest" description="Disordered" evidence="1">
    <location>
        <begin position="89"/>
        <end position="123"/>
    </location>
</feature>
<evidence type="ECO:0000256" key="1">
    <source>
        <dbReference type="SAM" id="MobiDB-lite"/>
    </source>
</evidence>
<dbReference type="Proteomes" id="UP000799439">
    <property type="component" value="Unassembled WGS sequence"/>
</dbReference>
<dbReference type="AlphaFoldDB" id="A0A9P4MNK1"/>
<reference evidence="3" key="1">
    <citation type="journal article" date="2020" name="Stud. Mycol.">
        <title>101 Dothideomycetes genomes: a test case for predicting lifestyles and emergence of pathogens.</title>
        <authorList>
            <person name="Haridas S."/>
            <person name="Albert R."/>
            <person name="Binder M."/>
            <person name="Bloem J."/>
            <person name="Labutti K."/>
            <person name="Salamov A."/>
            <person name="Andreopoulos B."/>
            <person name="Baker S."/>
            <person name="Barry K."/>
            <person name="Bills G."/>
            <person name="Bluhm B."/>
            <person name="Cannon C."/>
            <person name="Castanera R."/>
            <person name="Culley D."/>
            <person name="Daum C."/>
            <person name="Ezra D."/>
            <person name="Gonzalez J."/>
            <person name="Henrissat B."/>
            <person name="Kuo A."/>
            <person name="Liang C."/>
            <person name="Lipzen A."/>
            <person name="Lutzoni F."/>
            <person name="Magnuson J."/>
            <person name="Mondo S."/>
            <person name="Nolan M."/>
            <person name="Ohm R."/>
            <person name="Pangilinan J."/>
            <person name="Park H.-J."/>
            <person name="Ramirez L."/>
            <person name="Alfaro M."/>
            <person name="Sun H."/>
            <person name="Tritt A."/>
            <person name="Yoshinaga Y."/>
            <person name="Zwiers L.-H."/>
            <person name="Turgeon B."/>
            <person name="Goodwin S."/>
            <person name="Spatafora J."/>
            <person name="Crous P."/>
            <person name="Grigoriev I."/>
        </authorList>
    </citation>
    <scope>NUCLEOTIDE SEQUENCE</scope>
    <source>
        <strain evidence="3">CBS 260.36</strain>
    </source>
</reference>
<organism evidence="3 4">
    <name type="scientific">Myriangium duriaei CBS 260.36</name>
    <dbReference type="NCBI Taxonomy" id="1168546"/>
    <lineage>
        <taxon>Eukaryota</taxon>
        <taxon>Fungi</taxon>
        <taxon>Dikarya</taxon>
        <taxon>Ascomycota</taxon>
        <taxon>Pezizomycotina</taxon>
        <taxon>Dothideomycetes</taxon>
        <taxon>Dothideomycetidae</taxon>
        <taxon>Myriangiales</taxon>
        <taxon>Myriangiaceae</taxon>
        <taxon>Myriangium</taxon>
    </lineage>
</organism>
<keyword evidence="2" id="KW-0732">Signal</keyword>
<dbReference type="EMBL" id="ML996084">
    <property type="protein sequence ID" value="KAF2153806.1"/>
    <property type="molecule type" value="Genomic_DNA"/>
</dbReference>
<feature type="chain" id="PRO_5040283964" description="Secreted protein" evidence="2">
    <location>
        <begin position="21"/>
        <end position="123"/>
    </location>
</feature>
<gene>
    <name evidence="3" type="ORF">K461DRAFT_116314</name>
</gene>
<sequence>MSRFAEHHMLIFIFFPSFQGAPPPPRTWPPLACQPTSLYLPWQLSRVSDELGDRNATVAESRNDHVATRRRIVAVVCWSQDAHMADRPTDWLRPNLNKSKKTKKWPFWKRQAERPVPGRQLHA</sequence>
<name>A0A9P4MNK1_9PEZI</name>